<comment type="caution">
    <text evidence="1">The sequence shown here is derived from an EMBL/GenBank/DDBJ whole genome shotgun (WGS) entry which is preliminary data.</text>
</comment>
<evidence type="ECO:0008006" key="3">
    <source>
        <dbReference type="Google" id="ProtNLM"/>
    </source>
</evidence>
<sequence length="307" mass="36212">MSKKEIIGKCALCGRDNMSLQQSHIIPKLVYTRTKSYDNSRFRNFNKLNQIYQDGEKKPMLCHDCEEQFSKYEVEFTKKFLDKYLNSNDGTLPTKYNGIQNYIISIAWRMLYDDLYILNSFADTHMRSTYENLEKRLHKYLNQIRTDNITVAEPVPSPKVPQCFGEMISSYENALFNSTPESLQNIETYIFTLKDLGFDQNVITLLEPFIWGYSCNSNDQKIYAVYSAYNGLIITTVFWNDKALLATDNLLDILKFRRTSKKLKNFLINEVNFELQQIASQYPNYQEFLTKNKDKLENRYKNSKKLR</sequence>
<accession>R6TWU6</accession>
<evidence type="ECO:0000313" key="1">
    <source>
        <dbReference type="EMBL" id="CDC74309.1"/>
    </source>
</evidence>
<protein>
    <recommendedName>
        <fullName evidence="3">HNH endonuclease</fullName>
    </recommendedName>
</protein>
<proteinExistence type="predicted"/>
<evidence type="ECO:0000313" key="2">
    <source>
        <dbReference type="Proteomes" id="UP000018162"/>
    </source>
</evidence>
<dbReference type="AlphaFoldDB" id="R6TWU6"/>
<dbReference type="Proteomes" id="UP000018162">
    <property type="component" value="Unassembled WGS sequence"/>
</dbReference>
<dbReference type="EMBL" id="CBFV010000076">
    <property type="protein sequence ID" value="CDC74309.1"/>
    <property type="molecule type" value="Genomic_DNA"/>
</dbReference>
<gene>
    <name evidence="1" type="ORF">BN626_00034</name>
</gene>
<organism evidence="1 2">
    <name type="scientific">Agathobacter rectalis CAG:36</name>
    <dbReference type="NCBI Taxonomy" id="1263079"/>
    <lineage>
        <taxon>Bacteria</taxon>
        <taxon>Bacillati</taxon>
        <taxon>Bacillota</taxon>
        <taxon>Clostridia</taxon>
        <taxon>Lachnospirales</taxon>
        <taxon>Lachnospiraceae</taxon>
        <taxon>Agathobacter</taxon>
    </lineage>
</organism>
<reference evidence="1" key="1">
    <citation type="submission" date="2012-11" db="EMBL/GenBank/DDBJ databases">
        <title>Dependencies among metagenomic species, viruses, plasmids and units of genetic variation.</title>
        <authorList>
            <person name="Nielsen H.B."/>
            <person name="Almeida M."/>
            <person name="Juncker A.S."/>
            <person name="Rasmussen S."/>
            <person name="Li J."/>
            <person name="Sunagawa S."/>
            <person name="Plichta D."/>
            <person name="Gautier L."/>
            <person name="Le Chatelier E."/>
            <person name="Peletier E."/>
            <person name="Bonde I."/>
            <person name="Nielsen T."/>
            <person name="Manichanh C."/>
            <person name="Arumugam M."/>
            <person name="Batto J."/>
            <person name="Santos M.B.Q.D."/>
            <person name="Blom N."/>
            <person name="Borruel N."/>
            <person name="Burgdorf K.S."/>
            <person name="Boumezbeur F."/>
            <person name="Casellas F."/>
            <person name="Dore J."/>
            <person name="Guarner F."/>
            <person name="Hansen T."/>
            <person name="Hildebrand F."/>
            <person name="Kaas R.S."/>
            <person name="Kennedy S."/>
            <person name="Kristiansen K."/>
            <person name="Kultima J.R."/>
            <person name="Leonard P."/>
            <person name="Levenez F."/>
            <person name="Lund O."/>
            <person name="Moumen B."/>
            <person name="Le Paslier D."/>
            <person name="Pons N."/>
            <person name="Pedersen O."/>
            <person name="Prifti E."/>
            <person name="Qin J."/>
            <person name="Raes J."/>
            <person name="Tap J."/>
            <person name="Tims S."/>
            <person name="Ussery D.W."/>
            <person name="Yamada T."/>
            <person name="MetaHit consortium"/>
            <person name="Renault P."/>
            <person name="Sicheritz-Ponten T."/>
            <person name="Bork P."/>
            <person name="Wang J."/>
            <person name="Brunak S."/>
            <person name="Ehrlich S.D."/>
        </authorList>
    </citation>
    <scope>NUCLEOTIDE SEQUENCE [LARGE SCALE GENOMIC DNA]</scope>
</reference>
<name>R6TWU6_9FIRM</name>